<dbReference type="AlphaFoldDB" id="A0AAZ3SBC1"/>
<evidence type="ECO:0000256" key="9">
    <source>
        <dbReference type="ARBA" id="ARBA00047650"/>
    </source>
</evidence>
<evidence type="ECO:0000256" key="12">
    <source>
        <dbReference type="ARBA" id="ARBA00048774"/>
    </source>
</evidence>
<dbReference type="Proteomes" id="UP000694402">
    <property type="component" value="Unassembled WGS sequence"/>
</dbReference>
<dbReference type="Pfam" id="PF00106">
    <property type="entry name" value="adh_short"/>
    <property type="match status" value="1"/>
</dbReference>
<dbReference type="GeneTree" id="ENSGT00940000159716"/>
<evidence type="ECO:0000256" key="4">
    <source>
        <dbReference type="ARBA" id="ARBA00023098"/>
    </source>
</evidence>
<keyword evidence="3" id="KW-0560">Oxidoreductase</keyword>
<accession>A0AAZ3SBC1</accession>
<evidence type="ECO:0000256" key="7">
    <source>
        <dbReference type="ARBA" id="ARBA00041540"/>
    </source>
</evidence>
<comment type="similarity">
    <text evidence="2 13">Belongs to the short-chain dehydrogenases/reductases (SDR) family.</text>
</comment>
<evidence type="ECO:0000256" key="11">
    <source>
        <dbReference type="ARBA" id="ARBA00048218"/>
    </source>
</evidence>
<name>A0AAZ3SBC1_ONCTS</name>
<evidence type="ECO:0000256" key="10">
    <source>
        <dbReference type="ARBA" id="ARBA00047817"/>
    </source>
</evidence>
<evidence type="ECO:0000256" key="5">
    <source>
        <dbReference type="ARBA" id="ARBA00023221"/>
    </source>
</evidence>
<organism evidence="15 16">
    <name type="scientific">Oncorhynchus tshawytscha</name>
    <name type="common">Chinook salmon</name>
    <name type="synonym">Salmo tshawytscha</name>
    <dbReference type="NCBI Taxonomy" id="74940"/>
    <lineage>
        <taxon>Eukaryota</taxon>
        <taxon>Metazoa</taxon>
        <taxon>Chordata</taxon>
        <taxon>Craniata</taxon>
        <taxon>Vertebrata</taxon>
        <taxon>Euteleostomi</taxon>
        <taxon>Actinopterygii</taxon>
        <taxon>Neopterygii</taxon>
        <taxon>Teleostei</taxon>
        <taxon>Protacanthopterygii</taxon>
        <taxon>Salmoniformes</taxon>
        <taxon>Salmonidae</taxon>
        <taxon>Salmoninae</taxon>
        <taxon>Oncorhynchus</taxon>
    </lineage>
</organism>
<evidence type="ECO:0000256" key="13">
    <source>
        <dbReference type="RuleBase" id="RU000363"/>
    </source>
</evidence>
<feature type="region of interest" description="Disordered" evidence="14">
    <location>
        <begin position="416"/>
        <end position="435"/>
    </location>
</feature>
<comment type="pathway">
    <text evidence="1">Steroid metabolism.</text>
</comment>
<dbReference type="Ensembl" id="ENSOTST00005192954.1">
    <property type="protein sequence ID" value="ENSOTSP00005150384.1"/>
    <property type="gene ID" value="ENSOTSG00005074950.1"/>
</dbReference>
<dbReference type="PRINTS" id="PR00080">
    <property type="entry name" value="SDRFAMILY"/>
</dbReference>
<dbReference type="InterPro" id="IPR020904">
    <property type="entry name" value="Sc_DH/Rdtase_CS"/>
</dbReference>
<evidence type="ECO:0000256" key="2">
    <source>
        <dbReference type="ARBA" id="ARBA00006484"/>
    </source>
</evidence>
<dbReference type="PANTHER" id="PTHR43313">
    <property type="entry name" value="SHORT-CHAIN DEHYDROGENASE/REDUCTASE FAMILY 9C"/>
    <property type="match status" value="1"/>
</dbReference>
<dbReference type="InterPro" id="IPR036291">
    <property type="entry name" value="NAD(P)-bd_dom_sf"/>
</dbReference>
<evidence type="ECO:0000256" key="6">
    <source>
        <dbReference type="ARBA" id="ARBA00040320"/>
    </source>
</evidence>
<reference evidence="15" key="2">
    <citation type="submission" date="2025-08" db="UniProtKB">
        <authorList>
            <consortium name="Ensembl"/>
        </authorList>
    </citation>
    <scope>IDENTIFICATION</scope>
</reference>
<evidence type="ECO:0000256" key="14">
    <source>
        <dbReference type="SAM" id="MobiDB-lite"/>
    </source>
</evidence>
<keyword evidence="16" id="KW-1185">Reference proteome</keyword>
<evidence type="ECO:0000256" key="3">
    <source>
        <dbReference type="ARBA" id="ARBA00023002"/>
    </source>
</evidence>
<evidence type="ECO:0000313" key="15">
    <source>
        <dbReference type="Ensembl" id="ENSOTSP00005150384.1"/>
    </source>
</evidence>
<dbReference type="PRINTS" id="PR00081">
    <property type="entry name" value="GDHRDH"/>
</dbReference>
<proteinExistence type="inferred from homology"/>
<dbReference type="PANTHER" id="PTHR43313:SF2">
    <property type="entry name" value="11-BETA-HYDROXYSTEROID DEHYDROGENASE TYPE 2"/>
    <property type="match status" value="1"/>
</dbReference>
<evidence type="ECO:0000313" key="16">
    <source>
        <dbReference type="Proteomes" id="UP000694402"/>
    </source>
</evidence>
<dbReference type="PROSITE" id="PS00061">
    <property type="entry name" value="ADH_SHORT"/>
    <property type="match status" value="1"/>
</dbReference>
<comment type="catalytic activity">
    <reaction evidence="11">
        <text>11beta,17beta-dihydroxyandrost-4-ene-3-one + NAD(+) = 17beta-hydroxyandrost-4-ene-3,11-dione + NADH + H(+)</text>
        <dbReference type="Rhea" id="RHEA:69368"/>
        <dbReference type="ChEBI" id="CHEBI:15378"/>
        <dbReference type="ChEBI" id="CHEBI:34133"/>
        <dbReference type="ChEBI" id="CHEBI:57540"/>
        <dbReference type="ChEBI" id="CHEBI:57945"/>
        <dbReference type="ChEBI" id="CHEBI:81481"/>
    </reaction>
    <physiologicalReaction direction="left-to-right" evidence="11">
        <dbReference type="Rhea" id="RHEA:69369"/>
    </physiologicalReaction>
</comment>
<keyword evidence="5" id="KW-0753">Steroid metabolism</keyword>
<reference evidence="15" key="3">
    <citation type="submission" date="2025-09" db="UniProtKB">
        <authorList>
            <consortium name="Ensembl"/>
        </authorList>
    </citation>
    <scope>IDENTIFICATION</scope>
</reference>
<evidence type="ECO:0000256" key="1">
    <source>
        <dbReference type="ARBA" id="ARBA00004854"/>
    </source>
</evidence>
<dbReference type="GO" id="GO:0070523">
    <property type="term" value="F:11-beta-hydroxysteroid dehydrogenase (NAD+) activity"/>
    <property type="evidence" value="ECO:0007669"/>
    <property type="project" value="TreeGrafter"/>
</dbReference>
<dbReference type="InterPro" id="IPR002347">
    <property type="entry name" value="SDR_fam"/>
</dbReference>
<evidence type="ECO:0000256" key="8">
    <source>
        <dbReference type="ARBA" id="ARBA00042028"/>
    </source>
</evidence>
<reference evidence="16" key="1">
    <citation type="journal article" date="2018" name="PLoS ONE">
        <title>Chinook salmon (Oncorhynchus tshawytscha) genome and transcriptome.</title>
        <authorList>
            <person name="Christensen K.A."/>
            <person name="Leong J.S."/>
            <person name="Sakhrani D."/>
            <person name="Biagi C.A."/>
            <person name="Minkley D.R."/>
            <person name="Withler R.E."/>
            <person name="Rondeau E.B."/>
            <person name="Koop B.F."/>
            <person name="Devlin R.H."/>
        </authorList>
    </citation>
    <scope>NUCLEOTIDE SEQUENCE [LARGE SCALE GENOMIC DNA]</scope>
</reference>
<dbReference type="SUPFAM" id="SSF51735">
    <property type="entry name" value="NAD(P)-binding Rossmann-fold domains"/>
    <property type="match status" value="1"/>
</dbReference>
<dbReference type="Gene3D" id="3.40.50.720">
    <property type="entry name" value="NAD(P)-binding Rossmann-like Domain"/>
    <property type="match status" value="1"/>
</dbReference>
<dbReference type="GO" id="GO:0008211">
    <property type="term" value="P:glucocorticoid metabolic process"/>
    <property type="evidence" value="ECO:0007669"/>
    <property type="project" value="TreeGrafter"/>
</dbReference>
<comment type="catalytic activity">
    <reaction evidence="9">
        <text>11beta-hydroxyandrost-4-ene-3,17-dione + NAD(+) = androst-4-ene-3,11,17-trione + NADH + H(+)</text>
        <dbReference type="Rhea" id="RHEA:69408"/>
        <dbReference type="ChEBI" id="CHEBI:2495"/>
        <dbReference type="ChEBI" id="CHEBI:15378"/>
        <dbReference type="ChEBI" id="CHEBI:27967"/>
        <dbReference type="ChEBI" id="CHEBI:57540"/>
        <dbReference type="ChEBI" id="CHEBI:57945"/>
    </reaction>
    <physiologicalReaction direction="left-to-right" evidence="9">
        <dbReference type="Rhea" id="RHEA:69409"/>
    </physiologicalReaction>
</comment>
<feature type="compositionally biased region" description="Low complexity" evidence="14">
    <location>
        <begin position="418"/>
        <end position="429"/>
    </location>
</feature>
<comment type="catalytic activity">
    <reaction evidence="12">
        <text>corticosterone + NAD(+) = 11-dehydrocorticosterone + NADH + H(+)</text>
        <dbReference type="Rhea" id="RHEA:42204"/>
        <dbReference type="ChEBI" id="CHEBI:15378"/>
        <dbReference type="ChEBI" id="CHEBI:16827"/>
        <dbReference type="ChEBI" id="CHEBI:57540"/>
        <dbReference type="ChEBI" id="CHEBI:57945"/>
        <dbReference type="ChEBI" id="CHEBI:78600"/>
    </reaction>
    <physiologicalReaction direction="left-to-right" evidence="12">
        <dbReference type="Rhea" id="RHEA:42205"/>
    </physiologicalReaction>
</comment>
<keyword evidence="4" id="KW-0443">Lipid metabolism</keyword>
<sequence length="435" mass="47062">MLKSDSPLSPSSLSLSLSPLPSLTLSLSLLSLLSLSPLLSSLSPLPSLSLSLSSPSHLSFSLSLSLSSLSLLSLLSLSSPFSLSLSLPSLSLSLSLSLSSHLSLLSLSLSLSLSLLSLLSLSSHLSLLSLSLSLSLSLLSLSLSSHLSLLSLSLSLHRPALPSLPFFPGCDTGFGKAAVRRLDAQGFEVFATVLDLCGEGARELQKTCSSRLTLLQVDITQPEQVQQALLDTKAKLGLRGLWGLVNNAGVCVNFGDAELSLMSNYRGCMEVNFFGTLNVTKTFLPLLRQAKGRIVTISSPAGEQPFPCLAAYGASKAALNLFINTLRHEMEPWGSKCPPYCQSGNQEYWESQYKSLIHNLSTKELFQHFAQSANEDLSPVINTISEALYFPLRLSDKFLQRLFVQKKIIPRALRKENNNNNNNINSNNNVEKIKK</sequence>
<comment type="catalytic activity">
    <reaction evidence="10">
        <text>an 11beta-hydroxysteroid + NAD(+) = an 11-oxosteroid + NADH + H(+)</text>
        <dbReference type="Rhea" id="RHEA:53116"/>
        <dbReference type="ChEBI" id="CHEBI:15378"/>
        <dbReference type="ChEBI" id="CHEBI:35346"/>
        <dbReference type="ChEBI" id="CHEBI:47787"/>
        <dbReference type="ChEBI" id="CHEBI:57540"/>
        <dbReference type="ChEBI" id="CHEBI:57945"/>
    </reaction>
    <physiologicalReaction direction="left-to-right" evidence="10">
        <dbReference type="Rhea" id="RHEA:53117"/>
    </physiologicalReaction>
</comment>
<protein>
    <recommendedName>
        <fullName evidence="6">11-beta-hydroxysteroid dehydrogenase type 2</fullName>
    </recommendedName>
    <alternativeName>
        <fullName evidence="7">Corticosteroid 11-beta-dehydrogenase isozyme 2</fullName>
    </alternativeName>
    <alternativeName>
        <fullName evidence="8">NAD-dependent 11-beta-hydroxysteroid dehydrogenase</fullName>
    </alternativeName>
</protein>